<organism evidence="2 3">
    <name type="scientific">Crucibulum laeve</name>
    <dbReference type="NCBI Taxonomy" id="68775"/>
    <lineage>
        <taxon>Eukaryota</taxon>
        <taxon>Fungi</taxon>
        <taxon>Dikarya</taxon>
        <taxon>Basidiomycota</taxon>
        <taxon>Agaricomycotina</taxon>
        <taxon>Agaricomycetes</taxon>
        <taxon>Agaricomycetidae</taxon>
        <taxon>Agaricales</taxon>
        <taxon>Agaricineae</taxon>
        <taxon>Nidulariaceae</taxon>
        <taxon>Crucibulum</taxon>
    </lineage>
</organism>
<keyword evidence="2" id="KW-0418">Kinase</keyword>
<dbReference type="PANTHER" id="PTHR23257">
    <property type="entry name" value="SERINE-THREONINE PROTEIN KINASE"/>
    <property type="match status" value="1"/>
</dbReference>
<evidence type="ECO:0000259" key="1">
    <source>
        <dbReference type="PROSITE" id="PS50011"/>
    </source>
</evidence>
<gene>
    <name evidence="2" type="ORF">BDQ12DRAFT_592100</name>
</gene>
<dbReference type="SUPFAM" id="SSF56112">
    <property type="entry name" value="Protein kinase-like (PK-like)"/>
    <property type="match status" value="1"/>
</dbReference>
<protein>
    <submittedName>
        <fullName evidence="2">Kinase-like domain-containing protein</fullName>
    </submittedName>
</protein>
<dbReference type="PANTHER" id="PTHR23257:SF969">
    <property type="entry name" value="INTEGRIN-LINKED PROTEIN KINASE"/>
    <property type="match status" value="1"/>
</dbReference>
<dbReference type="STRING" id="68775.A0A5C3MKR2"/>
<reference evidence="2 3" key="1">
    <citation type="journal article" date="2019" name="Nat. Ecol. Evol.">
        <title>Megaphylogeny resolves global patterns of mushroom evolution.</title>
        <authorList>
            <person name="Varga T."/>
            <person name="Krizsan K."/>
            <person name="Foldi C."/>
            <person name="Dima B."/>
            <person name="Sanchez-Garcia M."/>
            <person name="Sanchez-Ramirez S."/>
            <person name="Szollosi G.J."/>
            <person name="Szarkandi J.G."/>
            <person name="Papp V."/>
            <person name="Albert L."/>
            <person name="Andreopoulos W."/>
            <person name="Angelini C."/>
            <person name="Antonin V."/>
            <person name="Barry K.W."/>
            <person name="Bougher N.L."/>
            <person name="Buchanan P."/>
            <person name="Buyck B."/>
            <person name="Bense V."/>
            <person name="Catcheside P."/>
            <person name="Chovatia M."/>
            <person name="Cooper J."/>
            <person name="Damon W."/>
            <person name="Desjardin D."/>
            <person name="Finy P."/>
            <person name="Geml J."/>
            <person name="Haridas S."/>
            <person name="Hughes K."/>
            <person name="Justo A."/>
            <person name="Karasinski D."/>
            <person name="Kautmanova I."/>
            <person name="Kiss B."/>
            <person name="Kocsube S."/>
            <person name="Kotiranta H."/>
            <person name="LaButti K.M."/>
            <person name="Lechner B.E."/>
            <person name="Liimatainen K."/>
            <person name="Lipzen A."/>
            <person name="Lukacs Z."/>
            <person name="Mihaltcheva S."/>
            <person name="Morgado L.N."/>
            <person name="Niskanen T."/>
            <person name="Noordeloos M.E."/>
            <person name="Ohm R.A."/>
            <person name="Ortiz-Santana B."/>
            <person name="Ovrebo C."/>
            <person name="Racz N."/>
            <person name="Riley R."/>
            <person name="Savchenko A."/>
            <person name="Shiryaev A."/>
            <person name="Soop K."/>
            <person name="Spirin V."/>
            <person name="Szebenyi C."/>
            <person name="Tomsovsky M."/>
            <person name="Tulloss R.E."/>
            <person name="Uehling J."/>
            <person name="Grigoriev I.V."/>
            <person name="Vagvolgyi C."/>
            <person name="Papp T."/>
            <person name="Martin F.M."/>
            <person name="Miettinen O."/>
            <person name="Hibbett D.S."/>
            <person name="Nagy L.G."/>
        </authorList>
    </citation>
    <scope>NUCLEOTIDE SEQUENCE [LARGE SCALE GENOMIC DNA]</scope>
    <source>
        <strain evidence="2 3">CBS 166.37</strain>
    </source>
</reference>
<feature type="domain" description="Protein kinase" evidence="1">
    <location>
        <begin position="1"/>
        <end position="160"/>
    </location>
</feature>
<feature type="non-terminal residue" evidence="2">
    <location>
        <position position="160"/>
    </location>
</feature>
<dbReference type="EMBL" id="ML213594">
    <property type="protein sequence ID" value="TFK41751.1"/>
    <property type="molecule type" value="Genomic_DNA"/>
</dbReference>
<dbReference type="InterPro" id="IPR050167">
    <property type="entry name" value="Ser_Thr_protein_kinase"/>
</dbReference>
<keyword evidence="3" id="KW-1185">Reference proteome</keyword>
<keyword evidence="2" id="KW-0808">Transferase</keyword>
<dbReference type="SMART" id="SM00220">
    <property type="entry name" value="S_TKc"/>
    <property type="match status" value="1"/>
</dbReference>
<dbReference type="Pfam" id="PF07714">
    <property type="entry name" value="PK_Tyr_Ser-Thr"/>
    <property type="match status" value="1"/>
</dbReference>
<sequence>IARGMHYLHQKRIVHGDLKGANILVDRCGRACVADFGLSSVIDSNVLKMSSVGGGSAGTIRWQAPELIDPVNETIRPTSSSDIFAFACSCYEIFTGGVPFTEVLRDVTVIYKIMQGHRPLRPTNLHTKHGLTDLIWALIERCWAQHPMDRPDVEEVLRCL</sequence>
<dbReference type="AlphaFoldDB" id="A0A5C3MKR2"/>
<dbReference type="InterPro" id="IPR001245">
    <property type="entry name" value="Ser-Thr/Tyr_kinase_cat_dom"/>
</dbReference>
<proteinExistence type="predicted"/>
<dbReference type="InterPro" id="IPR000719">
    <property type="entry name" value="Prot_kinase_dom"/>
</dbReference>
<evidence type="ECO:0000313" key="2">
    <source>
        <dbReference type="EMBL" id="TFK41751.1"/>
    </source>
</evidence>
<dbReference type="GO" id="GO:0007165">
    <property type="term" value="P:signal transduction"/>
    <property type="evidence" value="ECO:0007669"/>
    <property type="project" value="TreeGrafter"/>
</dbReference>
<dbReference type="InterPro" id="IPR011009">
    <property type="entry name" value="Kinase-like_dom_sf"/>
</dbReference>
<dbReference type="Gene3D" id="1.10.510.10">
    <property type="entry name" value="Transferase(Phosphotransferase) domain 1"/>
    <property type="match status" value="1"/>
</dbReference>
<dbReference type="PROSITE" id="PS50011">
    <property type="entry name" value="PROTEIN_KINASE_DOM"/>
    <property type="match status" value="1"/>
</dbReference>
<feature type="non-terminal residue" evidence="2">
    <location>
        <position position="1"/>
    </location>
</feature>
<dbReference type="PROSITE" id="PS00108">
    <property type="entry name" value="PROTEIN_KINASE_ST"/>
    <property type="match status" value="1"/>
</dbReference>
<dbReference type="GO" id="GO:0005737">
    <property type="term" value="C:cytoplasm"/>
    <property type="evidence" value="ECO:0007669"/>
    <property type="project" value="TreeGrafter"/>
</dbReference>
<evidence type="ECO:0000313" key="3">
    <source>
        <dbReference type="Proteomes" id="UP000308652"/>
    </source>
</evidence>
<dbReference type="InterPro" id="IPR008271">
    <property type="entry name" value="Ser/Thr_kinase_AS"/>
</dbReference>
<dbReference type="GO" id="GO:0004672">
    <property type="term" value="F:protein kinase activity"/>
    <property type="evidence" value="ECO:0007669"/>
    <property type="project" value="InterPro"/>
</dbReference>
<dbReference type="GO" id="GO:0005524">
    <property type="term" value="F:ATP binding"/>
    <property type="evidence" value="ECO:0007669"/>
    <property type="project" value="InterPro"/>
</dbReference>
<name>A0A5C3MKR2_9AGAR</name>
<dbReference type="OrthoDB" id="26722at2759"/>
<accession>A0A5C3MKR2</accession>
<dbReference type="Proteomes" id="UP000308652">
    <property type="component" value="Unassembled WGS sequence"/>
</dbReference>